<dbReference type="EMBL" id="CU458896">
    <property type="protein sequence ID" value="CAM61188.1"/>
    <property type="molecule type" value="Genomic_DNA"/>
</dbReference>
<proteinExistence type="predicted"/>
<gene>
    <name evidence="2" type="ordered locus">MAB_1099c</name>
</gene>
<evidence type="ECO:0000313" key="2">
    <source>
        <dbReference type="EMBL" id="CAM61188.1"/>
    </source>
</evidence>
<name>B1MK96_MYCA9</name>
<evidence type="ECO:0000256" key="1">
    <source>
        <dbReference type="SAM" id="MobiDB-lite"/>
    </source>
</evidence>
<dbReference type="KEGG" id="mab:MAB_1099c"/>
<accession>B1MK96</accession>
<reference evidence="2 3" key="1">
    <citation type="journal article" date="2009" name="PLoS ONE">
        <title>Non mycobacterial virulence genes in the genome of the emerging pathogen Mycobacterium abscessus.</title>
        <authorList>
            <person name="Ripoll F."/>
            <person name="Pasek S."/>
            <person name="Schenowitz C."/>
            <person name="Dossat C."/>
            <person name="Barbe V."/>
            <person name="Rottman M."/>
            <person name="Macheras E."/>
            <person name="Heym B."/>
            <person name="Herrmann J.L."/>
            <person name="Daffe M."/>
            <person name="Brosch R."/>
            <person name="Risler J.L."/>
            <person name="Gaillard J.L."/>
        </authorList>
    </citation>
    <scope>NUCLEOTIDE SEQUENCE [LARGE SCALE GENOMIC DNA]</scope>
    <source>
        <strain evidence="3">ATCC 19977 / DSM 44196 / CCUG 20993 / CIP 104536 / JCM 13569 / NCTC 13031 / TMC 1543 / L948</strain>
    </source>
</reference>
<organism evidence="2 3">
    <name type="scientific">Mycobacteroides abscessus (strain ATCC 19977 / DSM 44196 / CCUG 20993 / CIP 104536 / JCM 13569 / NCTC 13031 / TMC 1543 / L948)</name>
    <name type="common">Mycobacterium abscessus</name>
    <dbReference type="NCBI Taxonomy" id="561007"/>
    <lineage>
        <taxon>Bacteria</taxon>
        <taxon>Bacillati</taxon>
        <taxon>Actinomycetota</taxon>
        <taxon>Actinomycetes</taxon>
        <taxon>Mycobacteriales</taxon>
        <taxon>Mycobacteriaceae</taxon>
        <taxon>Mycobacteroides</taxon>
        <taxon>Mycobacteroides abscessus</taxon>
    </lineage>
</organism>
<feature type="compositionally biased region" description="Acidic residues" evidence="1">
    <location>
        <begin position="723"/>
        <end position="760"/>
    </location>
</feature>
<keyword evidence="3" id="KW-1185">Reference proteome</keyword>
<feature type="region of interest" description="Disordered" evidence="1">
    <location>
        <begin position="719"/>
        <end position="760"/>
    </location>
</feature>
<dbReference type="AlphaFoldDB" id="B1MK96"/>
<evidence type="ECO:0000313" key="3">
    <source>
        <dbReference type="Proteomes" id="UP000007137"/>
    </source>
</evidence>
<protein>
    <recommendedName>
        <fullName evidence="4">DGQHR domain-containing protein</fullName>
    </recommendedName>
</protein>
<evidence type="ECO:0008006" key="4">
    <source>
        <dbReference type="Google" id="ProtNLM"/>
    </source>
</evidence>
<dbReference type="Proteomes" id="UP000007137">
    <property type="component" value="Chromosome"/>
</dbReference>
<sequence length="760" mass="84866">MDCPANLPTHSRETVNMSLSQLGGGPTFQNHVQGTVGQFRTPAGRVNYLMTKARLGAEATDPERRLTQHLAPVREVIEAEELDFSQLLQRDLDDHRVAVSLVPYLLNPDSTGPAFFPPIVAIALPFEHQHPSEFPSLDLATTVSDSGLSWAQQDAGQHLRTRRLLGADGKTNPVALGQLWWNKEFCRIVVIDGQHRAMALLAIDRTLRSMWQDSGGARYRYFYETRIKEIVKSLGNVALDDIEVPVNVLWFPDLFGPDKDPHKAARKLFVDVNKEARAPSESRLILLSDGELVNILTRTSLTQLRNQATDEFLPLYCIEYDNPDTKTTQSARWSALTNIHVLKQMVTRVIFGPPKYINKVDVTMGKREPEEERNAFMRTQLAVDKLFPPTLPGDEPFSRDKLGNLAFPESAISTLADAYKDTWSRALLILLSETLPFKAHADALTKLKQNWLPDEAIAMLAHDALFSGVGMYWTLRDSAIYYQEERALQGGASTKPDVVKAWDLIVKKQAEFEELRAQELLGTKSKRESANQLFQAINTHACQLGLALTLGTLHRLARESDASVVDIAHCMTRGINAWMLSKITGDYDRRLALAKRRDDFPRHPLNVIANMDAPRAIQFRYFWLEILGSEQAAPELDGVISGSTLKAHRDIARGAYIEYVAGEKEKALKTSDPGLNDAQRRKQAKESATSELRTALLRWFSISAADWDAWVEAQADAAISTDSADEVDAGEDELEGESGDIEDETEESVELEDLIGPESS</sequence>